<sequence>MFTPSTRNSNPPANRLKHVLLLACFLCTLSWLALCVLNGGIQMRPFLPPRPKSVIEMNNSSFAISTLDMGISDEEWERLQKALDWPGPDQEITQLDLSTSPVHSTFSIVELKKSYKVGDNISVIITARDHNKNLKTYGGDFFKAKLFNSKLKVRHKFLYVLSTPVRLCRFLKNTGSLHSHEATIMATLKGQDPRTPRSVK</sequence>
<evidence type="ECO:0000313" key="1">
    <source>
        <dbReference type="RefSeq" id="XP_042607825.1"/>
    </source>
</evidence>
<proteinExistence type="predicted"/>
<name>A0A9R0ARP5_CYPCA</name>
<reference evidence="1" key="1">
    <citation type="submission" date="2025-08" db="UniProtKB">
        <authorList>
            <consortium name="RefSeq"/>
        </authorList>
    </citation>
    <scope>IDENTIFICATION</scope>
    <source>
        <tissue evidence="1">Muscle</tissue>
    </source>
</reference>
<protein>
    <submittedName>
        <fullName evidence="1">NXPE family member 4-like</fullName>
    </submittedName>
</protein>
<organism evidence="1">
    <name type="scientific">Cyprinus carpio</name>
    <name type="common">Common carp</name>
    <dbReference type="NCBI Taxonomy" id="7962"/>
    <lineage>
        <taxon>Eukaryota</taxon>
        <taxon>Metazoa</taxon>
        <taxon>Chordata</taxon>
        <taxon>Craniata</taxon>
        <taxon>Vertebrata</taxon>
        <taxon>Euteleostomi</taxon>
        <taxon>Actinopterygii</taxon>
        <taxon>Neopterygii</taxon>
        <taxon>Teleostei</taxon>
        <taxon>Ostariophysi</taxon>
        <taxon>Cypriniformes</taxon>
        <taxon>Cyprinidae</taxon>
        <taxon>Cyprininae</taxon>
        <taxon>Cyprinus</taxon>
    </lineage>
</organism>
<accession>A0A9R0ARP5</accession>
<dbReference type="AlphaFoldDB" id="A0A9R0ARP5"/>
<dbReference type="PANTHER" id="PTHR16165:SF23">
    <property type="entry name" value="NEUREXOPHILIN AND PC-ESTERASE DOMAIN FAMILY, MEMBER 5"/>
    <property type="match status" value="1"/>
</dbReference>
<dbReference type="KEGG" id="ccar:109056149"/>
<dbReference type="OrthoDB" id="8922035at2759"/>
<dbReference type="Proteomes" id="UP001155660">
    <property type="component" value="Chromosome B24"/>
</dbReference>
<gene>
    <name evidence="1" type="primary">LOC109056149</name>
</gene>
<dbReference type="RefSeq" id="XP_042607825.1">
    <property type="nucleotide sequence ID" value="XM_042751891.1"/>
</dbReference>
<dbReference type="PANTHER" id="PTHR16165">
    <property type="entry name" value="NXPE FAMILY MEMBER"/>
    <property type="match status" value="1"/>
</dbReference>
<dbReference type="GeneID" id="109056149"/>